<dbReference type="PANTHER" id="PTHR10443:SF12">
    <property type="entry name" value="DIPEPTIDASE"/>
    <property type="match status" value="1"/>
</dbReference>
<dbReference type="CDD" id="cd01301">
    <property type="entry name" value="rDP_like"/>
    <property type="match status" value="1"/>
</dbReference>
<dbReference type="GO" id="GO:0006508">
    <property type="term" value="P:proteolysis"/>
    <property type="evidence" value="ECO:0007669"/>
    <property type="project" value="InterPro"/>
</dbReference>
<gene>
    <name evidence="1" type="ORF">FTV88_0730</name>
</gene>
<evidence type="ECO:0000313" key="2">
    <source>
        <dbReference type="Proteomes" id="UP000366051"/>
    </source>
</evidence>
<dbReference type="EMBL" id="CP045875">
    <property type="protein sequence ID" value="QGG46908.1"/>
    <property type="molecule type" value="Genomic_DNA"/>
</dbReference>
<dbReference type="OrthoDB" id="9804920at2"/>
<dbReference type="PROSITE" id="PS00869">
    <property type="entry name" value="RENAL_DIPEPTIDASE_1"/>
    <property type="match status" value="1"/>
</dbReference>
<dbReference type="InterPro" id="IPR032466">
    <property type="entry name" value="Metal_Hydrolase"/>
</dbReference>
<dbReference type="RefSeq" id="WP_153724397.1">
    <property type="nucleotide sequence ID" value="NZ_CP045875.1"/>
</dbReference>
<dbReference type="Gene3D" id="3.20.20.140">
    <property type="entry name" value="Metal-dependent hydrolases"/>
    <property type="match status" value="1"/>
</dbReference>
<dbReference type="PROSITE" id="PS51365">
    <property type="entry name" value="RENAL_DIPEPTIDASE_2"/>
    <property type="match status" value="1"/>
</dbReference>
<dbReference type="Pfam" id="PF01244">
    <property type="entry name" value="Peptidase_M19"/>
    <property type="match status" value="1"/>
</dbReference>
<dbReference type="InterPro" id="IPR008257">
    <property type="entry name" value="Pept_M19"/>
</dbReference>
<dbReference type="GO" id="GO:0070573">
    <property type="term" value="F:metallodipeptidase activity"/>
    <property type="evidence" value="ECO:0007669"/>
    <property type="project" value="InterPro"/>
</dbReference>
<dbReference type="Proteomes" id="UP000366051">
    <property type="component" value="Chromosome"/>
</dbReference>
<organism evidence="1 2">
    <name type="scientific">Heliorestis convoluta</name>
    <dbReference type="NCBI Taxonomy" id="356322"/>
    <lineage>
        <taxon>Bacteria</taxon>
        <taxon>Bacillati</taxon>
        <taxon>Bacillota</taxon>
        <taxon>Clostridia</taxon>
        <taxon>Eubacteriales</taxon>
        <taxon>Heliobacteriaceae</taxon>
        <taxon>Heliorestis</taxon>
    </lineage>
</organism>
<proteinExistence type="predicted"/>
<accession>A0A5Q2MWR3</accession>
<keyword evidence="2" id="KW-1185">Reference proteome</keyword>
<dbReference type="AlphaFoldDB" id="A0A5Q2MWR3"/>
<dbReference type="SUPFAM" id="SSF51556">
    <property type="entry name" value="Metallo-dependent hydrolases"/>
    <property type="match status" value="1"/>
</dbReference>
<sequence length="328" mass="37400">MKKFFVVDSHCDTLGRIHKADWDSFNFDRFRGPINLETMEAGSVKLQFFAAYVDESFQQVGSLRYTLQLIDTFHRLMKRYHSRLTHIKDQEDIEQLQSQPNRIGALLAIEGGEALEGSLEMLSIFYRLGVRSIGLTWNHRNLIADGCGESRTRGGLSRFGHKVITVMEEKNMIIDLAHISEAGFWDVLASTSKPLLVSHSNCRHLCDHPRNLQDRQIKALQQRSSMLGINFYPPFLSTNRENVDINKVVDHIEHACQVAGSYKHVGVGSDFDGINQFVPYLESAAHYPRLWDALLHRGFSEEQVKAIAGENYTAFLKKVLPSRKVTEH</sequence>
<protein>
    <submittedName>
        <fullName evidence="1">Membrane dipeptidase</fullName>
    </submittedName>
</protein>
<dbReference type="KEGG" id="hcv:FTV88_0730"/>
<evidence type="ECO:0000313" key="1">
    <source>
        <dbReference type="EMBL" id="QGG46908.1"/>
    </source>
</evidence>
<reference evidence="2" key="1">
    <citation type="submission" date="2019-11" db="EMBL/GenBank/DDBJ databases">
        <title>Genome sequence of Heliorestis convoluta strain HH, an alkaliphilic and minimalistic phototrophic bacterium from a soda lake in Egypt.</title>
        <authorList>
            <person name="Dewey E.D."/>
            <person name="Stokes L.M."/>
            <person name="Burchell B.M."/>
            <person name="Shaffer K.N."/>
            <person name="Huntington A.M."/>
            <person name="Baker J.M."/>
            <person name="Nadendla S."/>
            <person name="Giglio M.G."/>
            <person name="Touchman J.W."/>
            <person name="Blankenship R.E."/>
            <person name="Madigan M.T."/>
            <person name="Sattley W.M."/>
        </authorList>
    </citation>
    <scope>NUCLEOTIDE SEQUENCE [LARGE SCALE GENOMIC DNA]</scope>
    <source>
        <strain evidence="2">HH</strain>
    </source>
</reference>
<dbReference type="InterPro" id="IPR000180">
    <property type="entry name" value="Dipep_AS"/>
</dbReference>
<name>A0A5Q2MWR3_9FIRM</name>
<dbReference type="PANTHER" id="PTHR10443">
    <property type="entry name" value="MICROSOMAL DIPEPTIDASE"/>
    <property type="match status" value="1"/>
</dbReference>